<dbReference type="NCBIfam" id="NF006764">
    <property type="entry name" value="PRK09285.1"/>
    <property type="match status" value="1"/>
</dbReference>
<gene>
    <name evidence="8" type="primary">purB</name>
    <name evidence="8" type="ORF">G3T37_10490</name>
</gene>
<evidence type="ECO:0000259" key="7">
    <source>
        <dbReference type="Pfam" id="PF08328"/>
    </source>
</evidence>
<dbReference type="InterPro" id="IPR008948">
    <property type="entry name" value="L-Aspartase-like"/>
</dbReference>
<comment type="pathway">
    <text evidence="1">Purine metabolism; IMP biosynthesis via de novo pathway; 5-amino-1-(5-phospho-D-ribosyl)imidazole-4-carboxamide from 5-amino-1-(5-phospho-D-ribosyl)imidazole-4-carboxylate: step 2/2.</text>
</comment>
<evidence type="ECO:0000256" key="5">
    <source>
        <dbReference type="ARBA" id="ARBA00025012"/>
    </source>
</evidence>
<dbReference type="Gene3D" id="1.20.200.10">
    <property type="entry name" value="Fumarase/aspartase (Central domain)"/>
    <property type="match status" value="1"/>
</dbReference>
<dbReference type="Pfam" id="PF00206">
    <property type="entry name" value="Lyase_1"/>
    <property type="match status" value="1"/>
</dbReference>
<organism evidence="8 9">
    <name type="scientific">Galbitalea soli</name>
    <dbReference type="NCBI Taxonomy" id="1268042"/>
    <lineage>
        <taxon>Bacteria</taxon>
        <taxon>Bacillati</taxon>
        <taxon>Actinomycetota</taxon>
        <taxon>Actinomycetes</taxon>
        <taxon>Micrococcales</taxon>
        <taxon>Microbacteriaceae</taxon>
        <taxon>Galbitalea</taxon>
    </lineage>
</organism>
<dbReference type="PROSITE" id="PS00163">
    <property type="entry name" value="FUMARATE_LYASES"/>
    <property type="match status" value="1"/>
</dbReference>
<dbReference type="Gene3D" id="1.10.40.30">
    <property type="entry name" value="Fumarase/aspartase (C-terminal domain)"/>
    <property type="match status" value="1"/>
</dbReference>
<name>A0A7C9TSA4_9MICO</name>
<evidence type="ECO:0000256" key="1">
    <source>
        <dbReference type="ARBA" id="ARBA00004706"/>
    </source>
</evidence>
<dbReference type="InterPro" id="IPR022761">
    <property type="entry name" value="Fumarate_lyase_N"/>
</dbReference>
<dbReference type="EMBL" id="JAAGWZ010000003">
    <property type="protein sequence ID" value="NEM91782.1"/>
    <property type="molecule type" value="Genomic_DNA"/>
</dbReference>
<evidence type="ECO:0000256" key="3">
    <source>
        <dbReference type="ARBA" id="ARBA00022755"/>
    </source>
</evidence>
<dbReference type="InterPro" id="IPR047136">
    <property type="entry name" value="PurB_bact"/>
</dbReference>
<dbReference type="Gene3D" id="1.10.275.10">
    <property type="entry name" value="Fumarase/aspartase (N-terminal domain)"/>
    <property type="match status" value="1"/>
</dbReference>
<evidence type="ECO:0000313" key="8">
    <source>
        <dbReference type="EMBL" id="NEM91782.1"/>
    </source>
</evidence>
<dbReference type="AlphaFoldDB" id="A0A7C9TSA4"/>
<comment type="function">
    <text evidence="5">Catalyzes two reactions in de novo purine nucleotide biosynthesis. Catalyzes the breakdown of 5-aminoimidazole- (N-succinylocarboxamide) ribotide (SAICAR or 2-[5-amino-1-(5-phospho-beta-D-ribosyl)imidazole-4-carboxamido]succinate) to 5-aminoimidazole-4-carboxamide ribotide (AICAR or 5-amino-1-(5-phospho-beta-D-ribosyl)imidazole-4-carboxamide) and fumarate, and of adenylosuccinate (ADS or N(6)-(1,2-dicarboxyethyl)-AMP) to adenosine monophosphate (AMP) and fumarate.</text>
</comment>
<feature type="domain" description="Adenylosuccinate lyase PurB C-terminal" evidence="7">
    <location>
        <begin position="329"/>
        <end position="449"/>
    </location>
</feature>
<dbReference type="InterPro" id="IPR024083">
    <property type="entry name" value="Fumarase/histidase_N"/>
</dbReference>
<keyword evidence="9" id="KW-1185">Reference proteome</keyword>
<keyword evidence="4 8" id="KW-0456">Lyase</keyword>
<dbReference type="Proteomes" id="UP000479756">
    <property type="component" value="Unassembled WGS sequence"/>
</dbReference>
<dbReference type="PANTHER" id="PTHR43411:SF1">
    <property type="entry name" value="ADENYLOSUCCINATE LYASE"/>
    <property type="match status" value="1"/>
</dbReference>
<dbReference type="Pfam" id="PF08328">
    <property type="entry name" value="ASL_C"/>
    <property type="match status" value="1"/>
</dbReference>
<comment type="caution">
    <text evidence="8">The sequence shown here is derived from an EMBL/GenBank/DDBJ whole genome shotgun (WGS) entry which is preliminary data.</text>
</comment>
<dbReference type="PRINTS" id="PR00149">
    <property type="entry name" value="FUMRATELYASE"/>
</dbReference>
<dbReference type="InterPro" id="IPR020557">
    <property type="entry name" value="Fumarate_lyase_CS"/>
</dbReference>
<evidence type="ECO:0000256" key="4">
    <source>
        <dbReference type="ARBA" id="ARBA00023239"/>
    </source>
</evidence>
<dbReference type="PANTHER" id="PTHR43411">
    <property type="entry name" value="ADENYLOSUCCINATE LYASE"/>
    <property type="match status" value="1"/>
</dbReference>
<protein>
    <submittedName>
        <fullName evidence="8">Adenylosuccinate lyase</fullName>
        <ecNumber evidence="8">4.3.2.2</ecNumber>
    </submittedName>
</protein>
<reference evidence="8 9" key="1">
    <citation type="journal article" date="2014" name="Int. J. Syst. Evol. Microbiol.">
        <title>Description of Galbitalea soli gen. nov., sp. nov., and Frondihabitans sucicola sp. nov.</title>
        <authorList>
            <person name="Kim S.J."/>
            <person name="Lim J.M."/>
            <person name="Ahn J.H."/>
            <person name="Weon H.Y."/>
            <person name="Hamada M."/>
            <person name="Suzuki K."/>
            <person name="Ahn T.Y."/>
            <person name="Kwon S.W."/>
        </authorList>
    </citation>
    <scope>NUCLEOTIDE SEQUENCE [LARGE SCALE GENOMIC DNA]</scope>
    <source>
        <strain evidence="8 9">NBRC 108727</strain>
    </source>
</reference>
<proteinExistence type="predicted"/>
<evidence type="ECO:0000259" key="6">
    <source>
        <dbReference type="Pfam" id="PF00206"/>
    </source>
</evidence>
<dbReference type="InterPro" id="IPR000362">
    <property type="entry name" value="Fumarate_lyase_fam"/>
</dbReference>
<evidence type="ECO:0000256" key="2">
    <source>
        <dbReference type="ARBA" id="ARBA00004734"/>
    </source>
</evidence>
<dbReference type="RefSeq" id="WP_163473851.1">
    <property type="nucleotide sequence ID" value="NZ_JAAGWZ010000003.1"/>
</dbReference>
<evidence type="ECO:0000313" key="9">
    <source>
        <dbReference type="Proteomes" id="UP000479756"/>
    </source>
</evidence>
<keyword evidence="3" id="KW-0658">Purine biosynthesis</keyword>
<dbReference type="GO" id="GO:0004018">
    <property type="term" value="F:N6-(1,2-dicarboxyethyl)AMP AMP-lyase (fumarate-forming) activity"/>
    <property type="evidence" value="ECO:0007669"/>
    <property type="project" value="InterPro"/>
</dbReference>
<sequence length="461" mass="50618">MSPMPAQPISPLDGRYRPAVTELGEFLSEAGLNRARVRVEVEWLIYLTSHEMFGSRRLSTEQTHALRQLVTEFGQEEIDELGVLEATTRHDVKAVEYLVRRKLAALGLGDVAELTHFACTSEDINNLSYALTIGTAVREVWLPKLRALIAVLRERAVAHRDDAMLAHTHGQPATPTTVGKEFAVFVGRLERVLAQIEATEYLGKFSGATGTFAAHVVADGEVDWPAVSREFVTSLGLDWNPLTTQIEPHDWQAELYSRISHVNRILHNLCTDAWTYISMGYFTQIPQAGATGSSTMPHKINPIRFENAEANFELSSALLESLAATLVTSRLQRDLTDSTTQRNVGVAIGHSLLALDNLTRGLGEINVDTDALLADLDGNWEILGEAIQTVIRAEVTAGRSSIADPYALLKELTRGKRIGQPELVAFIDGLDIGDEAKDRLRVLTPAAYTGVASALVDHILR</sequence>
<dbReference type="GO" id="GO:0006188">
    <property type="term" value="P:IMP biosynthetic process"/>
    <property type="evidence" value="ECO:0007669"/>
    <property type="project" value="InterPro"/>
</dbReference>
<comment type="pathway">
    <text evidence="2">Purine metabolism; AMP biosynthesis via de novo pathway; AMP from IMP: step 2/2.</text>
</comment>
<feature type="domain" description="Fumarate lyase N-terminal" evidence="6">
    <location>
        <begin position="28"/>
        <end position="308"/>
    </location>
</feature>
<dbReference type="EC" id="4.3.2.2" evidence="8"/>
<dbReference type="SUPFAM" id="SSF48557">
    <property type="entry name" value="L-aspartase-like"/>
    <property type="match status" value="1"/>
</dbReference>
<dbReference type="InterPro" id="IPR013539">
    <property type="entry name" value="PurB_C"/>
</dbReference>
<accession>A0A7C9TSA4</accession>